<dbReference type="InterPro" id="IPR050939">
    <property type="entry name" value="Olfactory_GPCR1"/>
</dbReference>
<keyword evidence="6 14" id="KW-1133">Transmembrane helix</keyword>
<evidence type="ECO:0000259" key="15">
    <source>
        <dbReference type="PROSITE" id="PS50262"/>
    </source>
</evidence>
<evidence type="ECO:0000256" key="2">
    <source>
        <dbReference type="ARBA" id="ARBA00022475"/>
    </source>
</evidence>
<evidence type="ECO:0000256" key="12">
    <source>
        <dbReference type="ARBA" id="ARBA00023224"/>
    </source>
</evidence>
<dbReference type="Ensembl" id="ENSECRT00000022583.1">
    <property type="protein sequence ID" value="ENSECRP00000022110.1"/>
    <property type="gene ID" value="ENSECRG00000014949.1"/>
</dbReference>
<protein>
    <recommendedName>
        <fullName evidence="14">Olfactory receptor</fullName>
    </recommendedName>
</protein>
<dbReference type="PRINTS" id="PR00245">
    <property type="entry name" value="OLFACTORYR"/>
</dbReference>
<feature type="transmembrane region" description="Helical" evidence="14">
    <location>
        <begin position="271"/>
        <end position="290"/>
    </location>
</feature>
<keyword evidence="2 14" id="KW-1003">Cell membrane</keyword>
<feature type="transmembrane region" description="Helical" evidence="14">
    <location>
        <begin position="238"/>
        <end position="259"/>
    </location>
</feature>
<evidence type="ECO:0000256" key="9">
    <source>
        <dbReference type="ARBA" id="ARBA00023157"/>
    </source>
</evidence>
<reference evidence="16" key="1">
    <citation type="submission" date="2025-08" db="UniProtKB">
        <authorList>
            <consortium name="Ensembl"/>
        </authorList>
    </citation>
    <scope>IDENTIFICATION</scope>
</reference>
<dbReference type="InterPro" id="IPR000725">
    <property type="entry name" value="Olfact_rcpt"/>
</dbReference>
<dbReference type="PROSITE" id="PS00237">
    <property type="entry name" value="G_PROTEIN_RECEP_F1_1"/>
    <property type="match status" value="1"/>
</dbReference>
<keyword evidence="12 13" id="KW-0807">Transducer</keyword>
<evidence type="ECO:0000256" key="6">
    <source>
        <dbReference type="ARBA" id="ARBA00022989"/>
    </source>
</evidence>
<keyword evidence="11" id="KW-0325">Glycoprotein</keyword>
<keyword evidence="3 14" id="KW-0716">Sensory transduction</keyword>
<dbReference type="PROSITE" id="PS50262">
    <property type="entry name" value="G_PROTEIN_RECEP_F1_2"/>
    <property type="match status" value="1"/>
</dbReference>
<evidence type="ECO:0000313" key="16">
    <source>
        <dbReference type="Ensembl" id="ENSECRP00000022110.1"/>
    </source>
</evidence>
<feature type="domain" description="G-protein coupled receptors family 1 profile" evidence="15">
    <location>
        <begin position="34"/>
        <end position="288"/>
    </location>
</feature>
<dbReference type="Pfam" id="PF13853">
    <property type="entry name" value="7tm_4"/>
    <property type="match status" value="1"/>
</dbReference>
<dbReference type="Proteomes" id="UP000694620">
    <property type="component" value="Unassembled WGS sequence"/>
</dbReference>
<dbReference type="PANTHER" id="PTHR24242:SF359">
    <property type="entry name" value="ODORANT RECEPTOR-RELATED"/>
    <property type="match status" value="1"/>
</dbReference>
<dbReference type="GO" id="GO:0004984">
    <property type="term" value="F:olfactory receptor activity"/>
    <property type="evidence" value="ECO:0007669"/>
    <property type="project" value="InterPro"/>
</dbReference>
<dbReference type="GO" id="GO:0004930">
    <property type="term" value="F:G protein-coupled receptor activity"/>
    <property type="evidence" value="ECO:0007669"/>
    <property type="project" value="UniProtKB-KW"/>
</dbReference>
<feature type="transmembrane region" description="Helical" evidence="14">
    <location>
        <begin position="87"/>
        <end position="105"/>
    </location>
</feature>
<evidence type="ECO:0000256" key="10">
    <source>
        <dbReference type="ARBA" id="ARBA00023170"/>
    </source>
</evidence>
<keyword evidence="9" id="KW-1015">Disulfide bond</keyword>
<evidence type="ECO:0000256" key="7">
    <source>
        <dbReference type="ARBA" id="ARBA00023040"/>
    </source>
</evidence>
<keyword evidence="5 14" id="KW-0552">Olfaction</keyword>
<feature type="transmembrane region" description="Helical" evidence="14">
    <location>
        <begin position="137"/>
        <end position="158"/>
    </location>
</feature>
<dbReference type="GeneTree" id="ENSGT00940000161454"/>
<comment type="similarity">
    <text evidence="13">Belongs to the G-protein coupled receptor 1 family.</text>
</comment>
<reference evidence="16" key="2">
    <citation type="submission" date="2025-09" db="UniProtKB">
        <authorList>
            <consortium name="Ensembl"/>
        </authorList>
    </citation>
    <scope>IDENTIFICATION</scope>
</reference>
<name>A0A8C4XD45_ERPCA</name>
<dbReference type="GO" id="GO:0005886">
    <property type="term" value="C:plasma membrane"/>
    <property type="evidence" value="ECO:0007669"/>
    <property type="project" value="UniProtKB-SubCell"/>
</dbReference>
<dbReference type="SMART" id="SM01381">
    <property type="entry name" value="7TM_GPCR_Srsx"/>
    <property type="match status" value="1"/>
</dbReference>
<organism evidence="16 17">
    <name type="scientific">Erpetoichthys calabaricus</name>
    <name type="common">Rope fish</name>
    <name type="synonym">Calamoichthys calabaricus</name>
    <dbReference type="NCBI Taxonomy" id="27687"/>
    <lineage>
        <taxon>Eukaryota</taxon>
        <taxon>Metazoa</taxon>
        <taxon>Chordata</taxon>
        <taxon>Craniata</taxon>
        <taxon>Vertebrata</taxon>
        <taxon>Euteleostomi</taxon>
        <taxon>Actinopterygii</taxon>
        <taxon>Polypteriformes</taxon>
        <taxon>Polypteridae</taxon>
        <taxon>Erpetoichthys</taxon>
    </lineage>
</organism>
<dbReference type="InterPro" id="IPR000276">
    <property type="entry name" value="GPCR_Rhodpsn"/>
</dbReference>
<evidence type="ECO:0000256" key="3">
    <source>
        <dbReference type="ARBA" id="ARBA00022606"/>
    </source>
</evidence>
<evidence type="ECO:0000256" key="14">
    <source>
        <dbReference type="RuleBase" id="RU363047"/>
    </source>
</evidence>
<keyword evidence="8 14" id="KW-0472">Membrane</keyword>
<dbReference type="AlphaFoldDB" id="A0A8C4XD45"/>
<accession>A0A8C4XD45</accession>
<sequence length="313" mass="34238">NSMKPVKMPNATVTVSEFVLLCTIEKDQMTLTIVTLAVIYLVMLVGNLLVIVVNPPLYSPMSFYIATLAVVDVVNNSNLIPRMLANLLFNSSTVAYGLCLLQLSVVHHLGLVEGLLLSIMACDRYVAIVYPLRYPSIITNLTVCFSILLVNVIAAAILTPNMVFTAELSFCHTNCFGDFVTILQVSFSEDPRHLILLSSTTTATGVGELAVILFSCVRIVKAALKICSANGKKKAFSTLLTHLLVVCLFNLPLMISYVVPGVGISAEAYNVLVIIAILVPPMLNPIIYSFRNKEIKSILYRMWAGKRVNPDSH</sequence>
<keyword evidence="4 13" id="KW-0812">Transmembrane</keyword>
<evidence type="ECO:0000256" key="1">
    <source>
        <dbReference type="ARBA" id="ARBA00004651"/>
    </source>
</evidence>
<evidence type="ECO:0000256" key="5">
    <source>
        <dbReference type="ARBA" id="ARBA00022725"/>
    </source>
</evidence>
<keyword evidence="17" id="KW-1185">Reference proteome</keyword>
<keyword evidence="7 13" id="KW-0297">G-protein coupled receptor</keyword>
<evidence type="ECO:0000256" key="4">
    <source>
        <dbReference type="ARBA" id="ARBA00022692"/>
    </source>
</evidence>
<feature type="transmembrane region" description="Helical" evidence="14">
    <location>
        <begin position="194"/>
        <end position="217"/>
    </location>
</feature>
<evidence type="ECO:0000256" key="11">
    <source>
        <dbReference type="ARBA" id="ARBA00023180"/>
    </source>
</evidence>
<dbReference type="InterPro" id="IPR017452">
    <property type="entry name" value="GPCR_Rhodpsn_7TM"/>
</dbReference>
<feature type="transmembrane region" description="Helical" evidence="14">
    <location>
        <begin position="31"/>
        <end position="51"/>
    </location>
</feature>
<evidence type="ECO:0000256" key="13">
    <source>
        <dbReference type="RuleBase" id="RU000688"/>
    </source>
</evidence>
<dbReference type="Gene3D" id="1.20.1070.10">
    <property type="entry name" value="Rhodopsin 7-helix transmembrane proteins"/>
    <property type="match status" value="1"/>
</dbReference>
<evidence type="ECO:0000313" key="17">
    <source>
        <dbReference type="Proteomes" id="UP000694620"/>
    </source>
</evidence>
<proteinExistence type="inferred from homology"/>
<dbReference type="PANTHER" id="PTHR24242">
    <property type="entry name" value="G-PROTEIN COUPLED RECEPTOR"/>
    <property type="match status" value="1"/>
</dbReference>
<comment type="subcellular location">
    <subcellularLocation>
        <location evidence="1 14">Cell membrane</location>
        <topology evidence="1 14">Multi-pass membrane protein</topology>
    </subcellularLocation>
</comment>
<keyword evidence="10 13" id="KW-0675">Receptor</keyword>
<dbReference type="SUPFAM" id="SSF81321">
    <property type="entry name" value="Family A G protein-coupled receptor-like"/>
    <property type="match status" value="1"/>
</dbReference>
<dbReference type="PRINTS" id="PR00237">
    <property type="entry name" value="GPCRRHODOPSN"/>
</dbReference>
<evidence type="ECO:0000256" key="8">
    <source>
        <dbReference type="ARBA" id="ARBA00023136"/>
    </source>
</evidence>